<gene>
    <name evidence="1" type="ORF">CTEN210_05478</name>
</gene>
<keyword evidence="2" id="KW-1185">Reference proteome</keyword>
<evidence type="ECO:0000313" key="2">
    <source>
        <dbReference type="Proteomes" id="UP001054902"/>
    </source>
</evidence>
<dbReference type="AlphaFoldDB" id="A0AAD3CN14"/>
<dbReference type="EMBL" id="BLLK01000029">
    <property type="protein sequence ID" value="GFH49002.1"/>
    <property type="molecule type" value="Genomic_DNA"/>
</dbReference>
<dbReference type="Proteomes" id="UP001054902">
    <property type="component" value="Unassembled WGS sequence"/>
</dbReference>
<comment type="caution">
    <text evidence="1">The sequence shown here is derived from an EMBL/GenBank/DDBJ whole genome shotgun (WGS) entry which is preliminary data.</text>
</comment>
<organism evidence="1 2">
    <name type="scientific">Chaetoceros tenuissimus</name>
    <dbReference type="NCBI Taxonomy" id="426638"/>
    <lineage>
        <taxon>Eukaryota</taxon>
        <taxon>Sar</taxon>
        <taxon>Stramenopiles</taxon>
        <taxon>Ochrophyta</taxon>
        <taxon>Bacillariophyta</taxon>
        <taxon>Coscinodiscophyceae</taxon>
        <taxon>Chaetocerotophycidae</taxon>
        <taxon>Chaetocerotales</taxon>
        <taxon>Chaetocerotaceae</taxon>
        <taxon>Chaetoceros</taxon>
    </lineage>
</organism>
<sequence length="79" mass="8886">MQKLQQNEKDDGIGKSVVERNKAITKLMSAGTRAALMDLFKKLCQDIRSIEEKDDTEENAEFIAILKAEFNNVKSQLGV</sequence>
<protein>
    <submittedName>
        <fullName evidence="1">Uncharacterized protein</fullName>
    </submittedName>
</protein>
<reference evidence="1 2" key="1">
    <citation type="journal article" date="2021" name="Sci. Rep.">
        <title>The genome of the diatom Chaetoceros tenuissimus carries an ancient integrated fragment of an extant virus.</title>
        <authorList>
            <person name="Hongo Y."/>
            <person name="Kimura K."/>
            <person name="Takaki Y."/>
            <person name="Yoshida Y."/>
            <person name="Baba S."/>
            <person name="Kobayashi G."/>
            <person name="Nagasaki K."/>
            <person name="Hano T."/>
            <person name="Tomaru Y."/>
        </authorList>
    </citation>
    <scope>NUCLEOTIDE SEQUENCE [LARGE SCALE GENOMIC DNA]</scope>
    <source>
        <strain evidence="1 2">NIES-3715</strain>
    </source>
</reference>
<accession>A0AAD3CN14</accession>
<evidence type="ECO:0000313" key="1">
    <source>
        <dbReference type="EMBL" id="GFH49002.1"/>
    </source>
</evidence>
<proteinExistence type="predicted"/>
<name>A0AAD3CN14_9STRA</name>